<comment type="similarity">
    <text evidence="4">Belongs to the MCM family.</text>
</comment>
<dbReference type="InterPro" id="IPR001208">
    <property type="entry name" value="MCM_dom"/>
</dbReference>
<dbReference type="Pfam" id="PF17855">
    <property type="entry name" value="MCM_lid"/>
    <property type="match status" value="1"/>
</dbReference>
<dbReference type="PANTHER" id="PTHR11630:SF47">
    <property type="entry name" value="DNA HELICASE MCM8"/>
    <property type="match status" value="1"/>
</dbReference>
<reference evidence="6" key="1">
    <citation type="submission" date="2021-01" db="EMBL/GenBank/DDBJ databases">
        <authorList>
            <person name="Corre E."/>
            <person name="Pelletier E."/>
            <person name="Niang G."/>
            <person name="Scheremetjew M."/>
            <person name="Finn R."/>
            <person name="Kale V."/>
            <person name="Holt S."/>
            <person name="Cochrane G."/>
            <person name="Meng A."/>
            <person name="Brown T."/>
            <person name="Cohen L."/>
        </authorList>
    </citation>
    <scope>NUCLEOTIDE SEQUENCE</scope>
    <source>
        <strain evidence="6">CCMP1510</strain>
    </source>
</reference>
<dbReference type="GO" id="GO:0005524">
    <property type="term" value="F:ATP binding"/>
    <property type="evidence" value="ECO:0007669"/>
    <property type="project" value="UniProtKB-KW"/>
</dbReference>
<protein>
    <recommendedName>
        <fullName evidence="5">MCM C-terminal AAA(+) ATPase domain-containing protein</fullName>
    </recommendedName>
</protein>
<dbReference type="InterPro" id="IPR003593">
    <property type="entry name" value="AAA+_ATPase"/>
</dbReference>
<evidence type="ECO:0000256" key="2">
    <source>
        <dbReference type="ARBA" id="ARBA00022840"/>
    </source>
</evidence>
<gene>
    <name evidence="6" type="ORF">ALAG00032_LOCUS486</name>
</gene>
<dbReference type="GO" id="GO:0003697">
    <property type="term" value="F:single-stranded DNA binding"/>
    <property type="evidence" value="ECO:0007669"/>
    <property type="project" value="TreeGrafter"/>
</dbReference>
<dbReference type="Gene3D" id="2.40.50.140">
    <property type="entry name" value="Nucleic acid-binding proteins"/>
    <property type="match status" value="1"/>
</dbReference>
<organism evidence="6">
    <name type="scientific">Aureoumbra lagunensis</name>
    <dbReference type="NCBI Taxonomy" id="44058"/>
    <lineage>
        <taxon>Eukaryota</taxon>
        <taxon>Sar</taxon>
        <taxon>Stramenopiles</taxon>
        <taxon>Ochrophyta</taxon>
        <taxon>Pelagophyceae</taxon>
        <taxon>Pelagomonadales</taxon>
        <taxon>Aureoumbra</taxon>
    </lineage>
</organism>
<dbReference type="InterPro" id="IPR033762">
    <property type="entry name" value="MCM_OB"/>
</dbReference>
<sequence length="806" mass="88504">MDVNGGMLSAGEIRIKQVWEWHDTARTALPCTESDMEVVSVFESFWDACNISALGGRLDILSGELEIDYCRLIEAMQNIASDFEELVSSQPERVLRQLSVAMDLHRSWTPNQRGGRCIIRLKRVKPQVSLTNLRAATVGRLVCVRGQVTRVGAVKPLVCSAWFSCVKCGERLEDRSVFPDGKYSAPRSCQSEHCKSMTMEPQRDTAETIDVQAIKLQQYDTAHQELERIPQHIEIELVGPELVDQCAPGDELVVAGVVKSLNADVARGRHDKRALERSIFLLYIEANSIHNATRSISSDKNESENIIFASNDAANTTTLSEEMILKTRFSQVMDGSSCDIVNRLVASLCPSIYGHIEAKFGLLLSLFSGDQVTPGGSTIVQDNKPSEKKVSKNLLTKRANSHVLLLGDPGLGKSQMLRACATIAPRSIYVGGNTSTTTGLTASVVREARHGAALEAGALVLADSGCVAIDEFEKMDKSQHAGLLEAMEQQQISISKAGVAARLSARTTVLAAANPTGGQYDRDRAVTENCTKLPAPLLSRFDLIFVLIDDPQRSSDTWLSSHVIRQHNRHATGGKNNLANPALSLSHQENSQHQHGNQSNEIISWSILRKYLSAAQSRPSPRLTRSAAQLLRATFLKMRSEATMNNTPITMRQLESLVRLAKARARLELQSIVTPDHAADVIALYGTSVMDPCRKLGAHRTGSKNFAHLTASSSDSKIVTNLINMLHDATVSTGSPWFTLDDIKNRLSHYPDLNTAIRGKPTKSLGDYIDILRDQNFLLYQKRDDNNEASSSVSSAYAYRFLNSGT</sequence>
<proteinExistence type="inferred from homology"/>
<dbReference type="EMBL" id="HBIJ01000644">
    <property type="protein sequence ID" value="CAE0359757.1"/>
    <property type="molecule type" value="Transcribed_RNA"/>
</dbReference>
<dbReference type="PANTHER" id="PTHR11630">
    <property type="entry name" value="DNA REPLICATION LICENSING FACTOR MCM FAMILY MEMBER"/>
    <property type="match status" value="1"/>
</dbReference>
<dbReference type="SMART" id="SM00350">
    <property type="entry name" value="MCM"/>
    <property type="match status" value="1"/>
</dbReference>
<dbReference type="PROSITE" id="PS50051">
    <property type="entry name" value="MCM_2"/>
    <property type="match status" value="1"/>
</dbReference>
<evidence type="ECO:0000256" key="4">
    <source>
        <dbReference type="RuleBase" id="RU004070"/>
    </source>
</evidence>
<dbReference type="InterPro" id="IPR012340">
    <property type="entry name" value="NA-bd_OB-fold"/>
</dbReference>
<dbReference type="GO" id="GO:0005634">
    <property type="term" value="C:nucleus"/>
    <property type="evidence" value="ECO:0007669"/>
    <property type="project" value="TreeGrafter"/>
</dbReference>
<dbReference type="InterPro" id="IPR027417">
    <property type="entry name" value="P-loop_NTPase"/>
</dbReference>
<evidence type="ECO:0000256" key="3">
    <source>
        <dbReference type="ARBA" id="ARBA00023125"/>
    </source>
</evidence>
<accession>A0A7S3JQ21</accession>
<dbReference type="Pfam" id="PF17207">
    <property type="entry name" value="MCM_OB"/>
    <property type="match status" value="1"/>
</dbReference>
<evidence type="ECO:0000313" key="6">
    <source>
        <dbReference type="EMBL" id="CAE0359757.1"/>
    </source>
</evidence>
<dbReference type="InterPro" id="IPR031327">
    <property type="entry name" value="MCM"/>
</dbReference>
<dbReference type="GO" id="GO:0042555">
    <property type="term" value="C:MCM complex"/>
    <property type="evidence" value="ECO:0007669"/>
    <property type="project" value="TreeGrafter"/>
</dbReference>
<dbReference type="SUPFAM" id="SSF50249">
    <property type="entry name" value="Nucleic acid-binding proteins"/>
    <property type="match status" value="1"/>
</dbReference>
<dbReference type="PRINTS" id="PR01657">
    <property type="entry name" value="MCMFAMILY"/>
</dbReference>
<dbReference type="Pfam" id="PF00493">
    <property type="entry name" value="MCM"/>
    <property type="match status" value="1"/>
</dbReference>
<dbReference type="Gene3D" id="2.20.28.10">
    <property type="match status" value="1"/>
</dbReference>
<keyword evidence="2 4" id="KW-0067">ATP-binding</keyword>
<evidence type="ECO:0000256" key="1">
    <source>
        <dbReference type="ARBA" id="ARBA00022741"/>
    </source>
</evidence>
<dbReference type="SMART" id="SM00382">
    <property type="entry name" value="AAA"/>
    <property type="match status" value="1"/>
</dbReference>
<keyword evidence="3 4" id="KW-0238">DNA-binding</keyword>
<dbReference type="InterPro" id="IPR041562">
    <property type="entry name" value="MCM_lid"/>
</dbReference>
<dbReference type="SUPFAM" id="SSF52540">
    <property type="entry name" value="P-loop containing nucleoside triphosphate hydrolases"/>
    <property type="match status" value="1"/>
</dbReference>
<feature type="domain" description="MCM C-terminal AAA(+) ATPase" evidence="5">
    <location>
        <begin position="340"/>
        <end position="563"/>
    </location>
</feature>
<dbReference type="Gene3D" id="3.40.50.300">
    <property type="entry name" value="P-loop containing nucleotide triphosphate hydrolases"/>
    <property type="match status" value="1"/>
</dbReference>
<evidence type="ECO:0000259" key="5">
    <source>
        <dbReference type="PROSITE" id="PS50051"/>
    </source>
</evidence>
<dbReference type="GO" id="GO:0017116">
    <property type="term" value="F:single-stranded DNA helicase activity"/>
    <property type="evidence" value="ECO:0007669"/>
    <property type="project" value="TreeGrafter"/>
</dbReference>
<dbReference type="AlphaFoldDB" id="A0A7S3JQ21"/>
<name>A0A7S3JQ21_9STRA</name>
<keyword evidence="1 4" id="KW-0547">Nucleotide-binding</keyword>